<evidence type="ECO:0000256" key="3">
    <source>
        <dbReference type="ARBA" id="ARBA00022692"/>
    </source>
</evidence>
<dbReference type="Proteomes" id="UP000184301">
    <property type="component" value="Unassembled WGS sequence"/>
</dbReference>
<dbReference type="InterPro" id="IPR027022">
    <property type="entry name" value="ABC_permease_BceB-typ"/>
</dbReference>
<dbReference type="InterPro" id="IPR052536">
    <property type="entry name" value="ABC-4_Integral_Memb_Prot"/>
</dbReference>
<dbReference type="PANTHER" id="PTHR46795:SF3">
    <property type="entry name" value="ABC TRANSPORTER PERMEASE"/>
    <property type="match status" value="1"/>
</dbReference>
<keyword evidence="5 6" id="KW-0472">Membrane</keyword>
<keyword evidence="3 6" id="KW-0812">Transmembrane</keyword>
<evidence type="ECO:0000259" key="7">
    <source>
        <dbReference type="Pfam" id="PF02687"/>
    </source>
</evidence>
<proteinExistence type="inferred from homology"/>
<dbReference type="RefSeq" id="WP_073107811.1">
    <property type="nucleotide sequence ID" value="NZ_FQZY01000019.1"/>
</dbReference>
<feature type="transmembrane region" description="Helical" evidence="6">
    <location>
        <begin position="57"/>
        <end position="77"/>
    </location>
</feature>
<feature type="transmembrane region" description="Helical" evidence="6">
    <location>
        <begin position="110"/>
        <end position="135"/>
    </location>
</feature>
<reference evidence="8 9" key="1">
    <citation type="submission" date="2016-11" db="EMBL/GenBank/DDBJ databases">
        <authorList>
            <person name="Jaros S."/>
            <person name="Januszkiewicz K."/>
            <person name="Wedrychowicz H."/>
        </authorList>
    </citation>
    <scope>NUCLEOTIDE SEQUENCE [LARGE SCALE GENOMIC DNA]</scope>
    <source>
        <strain evidence="8 9">DSM 15480</strain>
    </source>
</reference>
<dbReference type="OrthoDB" id="9781780at2"/>
<accession>A0A1M6MKQ7</accession>
<feature type="transmembrane region" description="Helical" evidence="6">
    <location>
        <begin position="606"/>
        <end position="627"/>
    </location>
</feature>
<evidence type="ECO:0000256" key="4">
    <source>
        <dbReference type="ARBA" id="ARBA00022989"/>
    </source>
</evidence>
<dbReference type="Pfam" id="PF02687">
    <property type="entry name" value="FtsX"/>
    <property type="match status" value="1"/>
</dbReference>
<evidence type="ECO:0000256" key="1">
    <source>
        <dbReference type="ARBA" id="ARBA00004651"/>
    </source>
</evidence>
<gene>
    <name evidence="8" type="ORF">SAMN02745243_01508</name>
</gene>
<feature type="transmembrane region" description="Helical" evidence="6">
    <location>
        <begin position="155"/>
        <end position="178"/>
    </location>
</feature>
<dbReference type="PANTHER" id="PTHR46795">
    <property type="entry name" value="ABC TRANSPORTER PERMEASE-RELATED-RELATED"/>
    <property type="match status" value="1"/>
</dbReference>
<evidence type="ECO:0000256" key="6">
    <source>
        <dbReference type="PIRNR" id="PIRNR018968"/>
    </source>
</evidence>
<feature type="transmembrane region" description="Helical" evidence="6">
    <location>
        <begin position="21"/>
        <end position="45"/>
    </location>
</feature>
<dbReference type="PIRSF" id="PIRSF018968">
    <property type="entry name" value="ABC_permease_BceB"/>
    <property type="match status" value="1"/>
</dbReference>
<dbReference type="GO" id="GO:0005886">
    <property type="term" value="C:plasma membrane"/>
    <property type="evidence" value="ECO:0007669"/>
    <property type="project" value="UniProtKB-SubCell"/>
</dbReference>
<dbReference type="AlphaFoldDB" id="A0A1M6MKQ7"/>
<dbReference type="InterPro" id="IPR003838">
    <property type="entry name" value="ABC3_permease_C"/>
</dbReference>
<evidence type="ECO:0000313" key="8">
    <source>
        <dbReference type="EMBL" id="SHJ84004.1"/>
    </source>
</evidence>
<organism evidence="8 9">
    <name type="scientific">Hespellia stercorisuis DSM 15480</name>
    <dbReference type="NCBI Taxonomy" id="1121950"/>
    <lineage>
        <taxon>Bacteria</taxon>
        <taxon>Bacillati</taxon>
        <taxon>Bacillota</taxon>
        <taxon>Clostridia</taxon>
        <taxon>Lachnospirales</taxon>
        <taxon>Lachnospiraceae</taxon>
        <taxon>Hespellia</taxon>
    </lineage>
</organism>
<dbReference type="GO" id="GO:0055085">
    <property type="term" value="P:transmembrane transport"/>
    <property type="evidence" value="ECO:0007669"/>
    <property type="project" value="UniProtKB-UniRule"/>
</dbReference>
<feature type="transmembrane region" description="Helical" evidence="6">
    <location>
        <begin position="288"/>
        <end position="308"/>
    </location>
</feature>
<keyword evidence="4 6" id="KW-1133">Transmembrane helix</keyword>
<keyword evidence="9" id="KW-1185">Reference proteome</keyword>
<comment type="similarity">
    <text evidence="6">Belongs to the ABC-4 integral membrane protein family.</text>
</comment>
<dbReference type="STRING" id="1121950.SAMN02745243_01508"/>
<comment type="subcellular location">
    <subcellularLocation>
        <location evidence="1 6">Cell membrane</location>
        <topology evidence="1 6">Multi-pass membrane protein</topology>
    </subcellularLocation>
</comment>
<feature type="domain" description="ABC3 transporter permease C-terminal" evidence="7">
    <location>
        <begin position="62"/>
        <end position="171"/>
    </location>
</feature>
<evidence type="ECO:0000256" key="5">
    <source>
        <dbReference type="ARBA" id="ARBA00023136"/>
    </source>
</evidence>
<dbReference type="EMBL" id="FQZY01000019">
    <property type="protein sequence ID" value="SHJ84004.1"/>
    <property type="molecule type" value="Genomic_DNA"/>
</dbReference>
<feature type="transmembrane region" description="Helical" evidence="6">
    <location>
        <begin position="199"/>
        <end position="220"/>
    </location>
</feature>
<keyword evidence="2 6" id="KW-1003">Cell membrane</keyword>
<keyword evidence="6" id="KW-0813">Transport</keyword>
<protein>
    <submittedName>
        <fullName evidence="8">Putative ABC transport system permease protein</fullName>
    </submittedName>
</protein>
<evidence type="ECO:0000256" key="2">
    <source>
        <dbReference type="ARBA" id="ARBA00022475"/>
    </source>
</evidence>
<sequence length="638" mass="72831">MSMVKLAVQNFKSSFRNYLSLILSMAFTILIFLNFQYIVFSDAFAMLGEQNKDYIDIVVNAILIVLGCFMFFFIWYSTNVFLTRRKKEIGIYVFMGLSNQRIGKLYMMECLMTGILAMILGVGFGVLVTQLFQMILLAISDISVEIRFHFEPEPILITIAVYLIMYGIFVIKGYVSIVRSSVLEMVSANRQNEYVRQKGWLLIGKAVVGIIVLGAGYYLAVKDGGQEVMGNVLIAVVLVIIGVYLLFGGFIPFVFQKLEKNKKFLYQKQRTLWVSNVIFRMKKNYRSYAMTSVLMLCSVTALATGFAMKMRYDNIVHFRNTYTYQIVSVRQGIGEEIADLIKKDNQIDYSNEIPMLQLDPSLYHAHYEGEQYVLLSYSEVAQAAEDAGLAFEMEEPAADELIEAGNVPLISIITEESGITITLDGKEFRQTDDVEVPYLGYLQESMSFYIVNDQVYREFQSKGQQLYTYNYRIDDIYNYEASMDELDTIVSNTPDSQTGRIAIDPRNPEEEWIKILYSVGVFMFLVFTLASGSILFMKLYNDAFEERERYGVLRKLGFSQKTIEKSISRELLMTYALPFLVMALSSFFSVHALGKMTHTSLLTVNVVSVGVTLVIFLICYLCSILVYRKNVFLSGISR</sequence>
<name>A0A1M6MKQ7_9FIRM</name>
<feature type="transmembrane region" description="Helical" evidence="6">
    <location>
        <begin position="515"/>
        <end position="537"/>
    </location>
</feature>
<feature type="transmembrane region" description="Helical" evidence="6">
    <location>
        <begin position="232"/>
        <end position="255"/>
    </location>
</feature>
<feature type="transmembrane region" description="Helical" evidence="6">
    <location>
        <begin position="571"/>
        <end position="594"/>
    </location>
</feature>
<evidence type="ECO:0000313" key="9">
    <source>
        <dbReference type="Proteomes" id="UP000184301"/>
    </source>
</evidence>